<evidence type="ECO:0000256" key="1">
    <source>
        <dbReference type="ARBA" id="ARBA00008857"/>
    </source>
</evidence>
<keyword evidence="2" id="KW-0229">DNA integration</keyword>
<dbReference type="Gene3D" id="3.30.160.390">
    <property type="entry name" value="Integrase, DNA-binding domain"/>
    <property type="match status" value="1"/>
</dbReference>
<dbReference type="RefSeq" id="WP_386073651.1">
    <property type="nucleotide sequence ID" value="NZ_JBHTJT010000008.1"/>
</dbReference>
<dbReference type="InterPro" id="IPR025166">
    <property type="entry name" value="Integrase_DNA_bind_dom"/>
</dbReference>
<organism evidence="6 7">
    <name type="scientific">Tropicimonas aquimaris</name>
    <dbReference type="NCBI Taxonomy" id="914152"/>
    <lineage>
        <taxon>Bacteria</taxon>
        <taxon>Pseudomonadati</taxon>
        <taxon>Pseudomonadota</taxon>
        <taxon>Alphaproteobacteria</taxon>
        <taxon>Rhodobacterales</taxon>
        <taxon>Roseobacteraceae</taxon>
        <taxon>Tropicimonas</taxon>
    </lineage>
</organism>
<dbReference type="InterPro" id="IPR010998">
    <property type="entry name" value="Integrase_recombinase_N"/>
</dbReference>
<name>A0ABW3INJ6_9RHOB</name>
<proteinExistence type="inferred from homology"/>
<gene>
    <name evidence="6" type="ORF">ACFQ2S_06505</name>
</gene>
<dbReference type="PANTHER" id="PTHR30629:SF2">
    <property type="entry name" value="PROPHAGE INTEGRASE INTS-RELATED"/>
    <property type="match status" value="1"/>
</dbReference>
<dbReference type="InterPro" id="IPR013762">
    <property type="entry name" value="Integrase-like_cat_sf"/>
</dbReference>
<dbReference type="PROSITE" id="PS51898">
    <property type="entry name" value="TYR_RECOMBINASE"/>
    <property type="match status" value="1"/>
</dbReference>
<reference evidence="7" key="1">
    <citation type="journal article" date="2019" name="Int. J. Syst. Evol. Microbiol.">
        <title>The Global Catalogue of Microorganisms (GCM) 10K type strain sequencing project: providing services to taxonomists for standard genome sequencing and annotation.</title>
        <authorList>
            <consortium name="The Broad Institute Genomics Platform"/>
            <consortium name="The Broad Institute Genome Sequencing Center for Infectious Disease"/>
            <person name="Wu L."/>
            <person name="Ma J."/>
        </authorList>
    </citation>
    <scope>NUCLEOTIDE SEQUENCE [LARGE SCALE GENOMIC DNA]</scope>
    <source>
        <strain evidence="7">CCUG 60524</strain>
    </source>
</reference>
<dbReference type="Pfam" id="PF22022">
    <property type="entry name" value="Phage_int_M"/>
    <property type="match status" value="1"/>
</dbReference>
<evidence type="ECO:0000256" key="2">
    <source>
        <dbReference type="ARBA" id="ARBA00022908"/>
    </source>
</evidence>
<keyword evidence="4" id="KW-0233">DNA recombination</keyword>
<dbReference type="InterPro" id="IPR053876">
    <property type="entry name" value="Phage_int_M"/>
</dbReference>
<comment type="caution">
    <text evidence="6">The sequence shown here is derived from an EMBL/GenBank/DDBJ whole genome shotgun (WGS) entry which is preliminary data.</text>
</comment>
<comment type="similarity">
    <text evidence="1">Belongs to the 'phage' integrase family.</text>
</comment>
<evidence type="ECO:0000256" key="3">
    <source>
        <dbReference type="ARBA" id="ARBA00023125"/>
    </source>
</evidence>
<dbReference type="SUPFAM" id="SSF56349">
    <property type="entry name" value="DNA breaking-rejoining enzymes"/>
    <property type="match status" value="1"/>
</dbReference>
<dbReference type="InterPro" id="IPR002104">
    <property type="entry name" value="Integrase_catalytic"/>
</dbReference>
<dbReference type="PANTHER" id="PTHR30629">
    <property type="entry name" value="PROPHAGE INTEGRASE"/>
    <property type="match status" value="1"/>
</dbReference>
<dbReference type="Proteomes" id="UP001597108">
    <property type="component" value="Unassembled WGS sequence"/>
</dbReference>
<accession>A0ABW3INJ6</accession>
<keyword evidence="3" id="KW-0238">DNA-binding</keyword>
<keyword evidence="7" id="KW-1185">Reference proteome</keyword>
<evidence type="ECO:0000259" key="5">
    <source>
        <dbReference type="PROSITE" id="PS51898"/>
    </source>
</evidence>
<evidence type="ECO:0000313" key="6">
    <source>
        <dbReference type="EMBL" id="MFD0979303.1"/>
    </source>
</evidence>
<evidence type="ECO:0000256" key="4">
    <source>
        <dbReference type="ARBA" id="ARBA00023172"/>
    </source>
</evidence>
<dbReference type="InterPro" id="IPR050808">
    <property type="entry name" value="Phage_Integrase"/>
</dbReference>
<evidence type="ECO:0000313" key="7">
    <source>
        <dbReference type="Proteomes" id="UP001597108"/>
    </source>
</evidence>
<dbReference type="InterPro" id="IPR038488">
    <property type="entry name" value="Integrase_DNA-bd_sf"/>
</dbReference>
<sequence>MRSLNKLSASEVRHARKGKFCDGGGLWLYKQDDGGGKWVLRVTVHGRRREMGLGSLQNVPLKQAREEAAKWRALAARGVDPIKERQRLAREAQRNLHLLRDVAADAFESRKAELRGDGTAGRWFSPLELHVLPKLGGVPVSQLDQLDIRDTLAPIWHQKASTAAKALDRLGIVLRHAAALGLDVDLQATIKARALLGAQRHKVTSIPAMPWQEVPDFYASLGDGITELALRLLILTAARSTPVRLAALDDFDLETRVWTIPAEHMKGREGKTDVFRVPLSAEAFRVAKLATPFARGGLLFPGRKGPMSDMTMSKFMRDRDLDFRPHGFRSSFRTWAEDSRAGPYEVCETALGHTVGNKVERSYQRSDLLEQRRALMERWGAHVTGGTGQVVKMVSG</sequence>
<dbReference type="EMBL" id="JBHTJT010000008">
    <property type="protein sequence ID" value="MFD0979303.1"/>
    <property type="molecule type" value="Genomic_DNA"/>
</dbReference>
<protein>
    <submittedName>
        <fullName evidence="6">Tyrosine-type recombinase/integrase</fullName>
    </submittedName>
</protein>
<feature type="domain" description="Tyr recombinase" evidence="5">
    <location>
        <begin position="204"/>
        <end position="376"/>
    </location>
</feature>
<dbReference type="InterPro" id="IPR011010">
    <property type="entry name" value="DNA_brk_join_enz"/>
</dbReference>
<dbReference type="Gene3D" id="1.10.443.10">
    <property type="entry name" value="Intergrase catalytic core"/>
    <property type="match status" value="1"/>
</dbReference>
<dbReference type="Pfam" id="PF13356">
    <property type="entry name" value="Arm-DNA-bind_3"/>
    <property type="match status" value="1"/>
</dbReference>
<dbReference type="CDD" id="cd00801">
    <property type="entry name" value="INT_P4_C"/>
    <property type="match status" value="1"/>
</dbReference>
<dbReference type="Gene3D" id="1.10.150.130">
    <property type="match status" value="1"/>
</dbReference>